<accession>A0A1H3LRK0</accession>
<feature type="transmembrane region" description="Helical" evidence="1">
    <location>
        <begin position="9"/>
        <end position="29"/>
    </location>
</feature>
<evidence type="ECO:0008006" key="4">
    <source>
        <dbReference type="Google" id="ProtNLM"/>
    </source>
</evidence>
<name>A0A1H3LRK0_9BACT</name>
<evidence type="ECO:0000256" key="1">
    <source>
        <dbReference type="SAM" id="Phobius"/>
    </source>
</evidence>
<keyword evidence="3" id="KW-1185">Reference proteome</keyword>
<keyword evidence="1" id="KW-0472">Membrane</keyword>
<keyword evidence="1" id="KW-0812">Transmembrane</keyword>
<sequence length="69" mass="8121">MKAALKGQYLWVIFFLGIFLLNYPVLSIYNIPEVWYGIPVLYLLVFLIWAFLILVTFLVLHKSDKKKDA</sequence>
<comment type="caution">
    <text evidence="2">The sequence shown here is derived from an EMBL/GenBank/DDBJ whole genome shotgun (WGS) entry which is preliminary data.</text>
</comment>
<proteinExistence type="predicted"/>
<organism evidence="2 3">
    <name type="scientific">Rhodonellum ikkaensis</name>
    <dbReference type="NCBI Taxonomy" id="336829"/>
    <lineage>
        <taxon>Bacteria</taxon>
        <taxon>Pseudomonadati</taxon>
        <taxon>Bacteroidota</taxon>
        <taxon>Cytophagia</taxon>
        <taxon>Cytophagales</taxon>
        <taxon>Cytophagaceae</taxon>
        <taxon>Rhodonellum</taxon>
    </lineage>
</organism>
<dbReference type="EMBL" id="FNQC01000002">
    <property type="protein sequence ID" value="SDY67062.1"/>
    <property type="molecule type" value="Genomic_DNA"/>
</dbReference>
<gene>
    <name evidence="2" type="ORF">SAMN05444412_102177</name>
</gene>
<evidence type="ECO:0000313" key="2">
    <source>
        <dbReference type="EMBL" id="SDY67062.1"/>
    </source>
</evidence>
<protein>
    <recommendedName>
        <fullName evidence="4">DUF3311 domain-containing protein</fullName>
    </recommendedName>
</protein>
<dbReference type="RefSeq" id="WP_019596578.1">
    <property type="nucleotide sequence ID" value="NZ_FNQC01000002.1"/>
</dbReference>
<feature type="transmembrane region" description="Helical" evidence="1">
    <location>
        <begin position="35"/>
        <end position="60"/>
    </location>
</feature>
<evidence type="ECO:0000313" key="3">
    <source>
        <dbReference type="Proteomes" id="UP000199663"/>
    </source>
</evidence>
<keyword evidence="1" id="KW-1133">Transmembrane helix</keyword>
<reference evidence="2 3" key="1">
    <citation type="submission" date="2016-10" db="EMBL/GenBank/DDBJ databases">
        <authorList>
            <person name="Varghese N."/>
            <person name="Submissions S."/>
        </authorList>
    </citation>
    <scope>NUCLEOTIDE SEQUENCE [LARGE SCALE GENOMIC DNA]</scope>
    <source>
        <strain evidence="2 3">DSM 17997</strain>
    </source>
</reference>
<dbReference type="Proteomes" id="UP000199663">
    <property type="component" value="Unassembled WGS sequence"/>
</dbReference>